<dbReference type="SUPFAM" id="SSF57184">
    <property type="entry name" value="Growth factor receptor domain"/>
    <property type="match status" value="1"/>
</dbReference>
<comment type="caution">
    <text evidence="2">The sequence shown here is derived from an EMBL/GenBank/DDBJ whole genome shotgun (WGS) entry which is preliminary data.</text>
</comment>
<dbReference type="GO" id="GO:0007165">
    <property type="term" value="P:signal transduction"/>
    <property type="evidence" value="ECO:0007669"/>
    <property type="project" value="TreeGrafter"/>
</dbReference>
<dbReference type="InterPro" id="IPR052071">
    <property type="entry name" value="SCUB_EGF-like_domain"/>
</dbReference>
<dbReference type="Pfam" id="PF07699">
    <property type="entry name" value="Ephrin_rec_like"/>
    <property type="match status" value="2"/>
</dbReference>
<evidence type="ECO:0000313" key="3">
    <source>
        <dbReference type="Proteomes" id="UP000735302"/>
    </source>
</evidence>
<dbReference type="GO" id="GO:0009986">
    <property type="term" value="C:cell surface"/>
    <property type="evidence" value="ECO:0007669"/>
    <property type="project" value="TreeGrafter"/>
</dbReference>
<feature type="domain" description="Tyrosine-protein kinase ephrin type A/B receptor-like" evidence="1">
    <location>
        <begin position="136"/>
        <end position="177"/>
    </location>
</feature>
<dbReference type="PANTHER" id="PTHR24046:SF5">
    <property type="entry name" value="EGF-LIKE DOMAIN-CONTAINING PROTEIN"/>
    <property type="match status" value="1"/>
</dbReference>
<dbReference type="PANTHER" id="PTHR24046">
    <property type="entry name" value="SIGNAL PEPTIDE, CUB AND EGF-LIKE DOMAIN-CONTAINING"/>
    <property type="match status" value="1"/>
</dbReference>
<evidence type="ECO:0000259" key="1">
    <source>
        <dbReference type="Pfam" id="PF07699"/>
    </source>
</evidence>
<dbReference type="InterPro" id="IPR011641">
    <property type="entry name" value="Tyr-kin_ephrin_A/B_rcpt-like"/>
</dbReference>
<proteinExistence type="predicted"/>
<dbReference type="SMART" id="SM01411">
    <property type="entry name" value="Ephrin_rec_like"/>
    <property type="match status" value="3"/>
</dbReference>
<reference evidence="2 3" key="1">
    <citation type="journal article" date="2021" name="Elife">
        <title>Chloroplast acquisition without the gene transfer in kleptoplastic sea slugs, Plakobranchus ocellatus.</title>
        <authorList>
            <person name="Maeda T."/>
            <person name="Takahashi S."/>
            <person name="Yoshida T."/>
            <person name="Shimamura S."/>
            <person name="Takaki Y."/>
            <person name="Nagai Y."/>
            <person name="Toyoda A."/>
            <person name="Suzuki Y."/>
            <person name="Arimoto A."/>
            <person name="Ishii H."/>
            <person name="Satoh N."/>
            <person name="Nishiyama T."/>
            <person name="Hasebe M."/>
            <person name="Maruyama T."/>
            <person name="Minagawa J."/>
            <person name="Obokata J."/>
            <person name="Shigenobu S."/>
        </authorList>
    </citation>
    <scope>NUCLEOTIDE SEQUENCE [LARGE SCALE GENOMIC DNA]</scope>
</reference>
<feature type="domain" description="Tyrosine-protein kinase ephrin type A/B receptor-like" evidence="1">
    <location>
        <begin position="82"/>
        <end position="123"/>
    </location>
</feature>
<protein>
    <submittedName>
        <fullName evidence="2">Signal peptide, cub and egf-like domain-containing protein 1</fullName>
    </submittedName>
</protein>
<keyword evidence="3" id="KW-1185">Reference proteome</keyword>
<gene>
    <name evidence="2" type="ORF">PoB_002473900</name>
</gene>
<organism evidence="2 3">
    <name type="scientific">Plakobranchus ocellatus</name>
    <dbReference type="NCBI Taxonomy" id="259542"/>
    <lineage>
        <taxon>Eukaryota</taxon>
        <taxon>Metazoa</taxon>
        <taxon>Spiralia</taxon>
        <taxon>Lophotrochozoa</taxon>
        <taxon>Mollusca</taxon>
        <taxon>Gastropoda</taxon>
        <taxon>Heterobranchia</taxon>
        <taxon>Euthyneura</taxon>
        <taxon>Panpulmonata</taxon>
        <taxon>Sacoglossa</taxon>
        <taxon>Placobranchoidea</taxon>
        <taxon>Plakobranchidae</taxon>
        <taxon>Plakobranchus</taxon>
    </lineage>
</organism>
<dbReference type="EMBL" id="BLXT01002838">
    <property type="protein sequence ID" value="GFN98233.1"/>
    <property type="molecule type" value="Genomic_DNA"/>
</dbReference>
<dbReference type="AlphaFoldDB" id="A0AAV3ZSC8"/>
<accession>A0AAV3ZSC8</accession>
<sequence length="204" mass="22361">MQCPNDTSTYDEGSTNLTACTIKCPAGQENDGTETCRSCPDDEFKSEASFGDCQPCTGDLTSSHSNRTACTIRFCDVGREDKSDTCSDCLEGFYKSQRGNMECTNCPGNKTTSSRAATSMSECTVELCKLGQYRDFTNICQDCSPDFFQNEPGQTTCIQCPVGYMSLQARSTEASSCKSKCVLSVQNIQHLLERIDKVYTIVTI</sequence>
<dbReference type="GO" id="GO:0005615">
    <property type="term" value="C:extracellular space"/>
    <property type="evidence" value="ECO:0007669"/>
    <property type="project" value="TreeGrafter"/>
</dbReference>
<dbReference type="Proteomes" id="UP000735302">
    <property type="component" value="Unassembled WGS sequence"/>
</dbReference>
<dbReference type="InterPro" id="IPR009030">
    <property type="entry name" value="Growth_fac_rcpt_cys_sf"/>
</dbReference>
<evidence type="ECO:0000313" key="2">
    <source>
        <dbReference type="EMBL" id="GFN98233.1"/>
    </source>
</evidence>
<dbReference type="Gene3D" id="2.10.50.10">
    <property type="entry name" value="Tumor Necrosis Factor Receptor, subunit A, domain 2"/>
    <property type="match status" value="3"/>
</dbReference>
<name>A0AAV3ZSC8_9GAST</name>